<evidence type="ECO:0008006" key="5">
    <source>
        <dbReference type="Google" id="ProtNLM"/>
    </source>
</evidence>
<dbReference type="KEGG" id="ptm:GSPATT00038574001"/>
<keyword evidence="2" id="KW-0732">Signal</keyword>
<feature type="transmembrane region" description="Helical" evidence="1">
    <location>
        <begin position="614"/>
        <end position="639"/>
    </location>
</feature>
<keyword evidence="1" id="KW-0472">Membrane</keyword>
<keyword evidence="4" id="KW-1185">Reference proteome</keyword>
<evidence type="ECO:0000256" key="1">
    <source>
        <dbReference type="SAM" id="Phobius"/>
    </source>
</evidence>
<feature type="transmembrane region" description="Helical" evidence="1">
    <location>
        <begin position="660"/>
        <end position="678"/>
    </location>
</feature>
<dbReference type="AlphaFoldDB" id="A0CI53"/>
<proteinExistence type="predicted"/>
<dbReference type="Proteomes" id="UP000000600">
    <property type="component" value="Unassembled WGS sequence"/>
</dbReference>
<dbReference type="PANTHER" id="PTHR38934">
    <property type="entry name" value="HYPHALLY REGULATED CELL WALL PROTEIN 1"/>
    <property type="match status" value="1"/>
</dbReference>
<dbReference type="GeneID" id="5023652"/>
<dbReference type="SMART" id="SM00261">
    <property type="entry name" value="FU"/>
    <property type="match status" value="4"/>
</dbReference>
<keyword evidence="1" id="KW-0812">Transmembrane</keyword>
<feature type="chain" id="PRO_5002623083" description="TNFR-Cys domain-containing protein" evidence="2">
    <location>
        <begin position="19"/>
        <end position="909"/>
    </location>
</feature>
<dbReference type="HOGENOM" id="CLU_000581_0_0_1"/>
<dbReference type="InParanoid" id="A0CI53"/>
<reference evidence="3 4" key="1">
    <citation type="journal article" date="2006" name="Nature">
        <title>Global trends of whole-genome duplications revealed by the ciliate Paramecium tetraurelia.</title>
        <authorList>
            <consortium name="Genoscope"/>
            <person name="Aury J.-M."/>
            <person name="Jaillon O."/>
            <person name="Duret L."/>
            <person name="Noel B."/>
            <person name="Jubin C."/>
            <person name="Porcel B.M."/>
            <person name="Segurens B."/>
            <person name="Daubin V."/>
            <person name="Anthouard V."/>
            <person name="Aiach N."/>
            <person name="Arnaiz O."/>
            <person name="Billaut A."/>
            <person name="Beisson J."/>
            <person name="Blanc I."/>
            <person name="Bouhouche K."/>
            <person name="Camara F."/>
            <person name="Duharcourt S."/>
            <person name="Guigo R."/>
            <person name="Gogendeau D."/>
            <person name="Katinka M."/>
            <person name="Keller A.-M."/>
            <person name="Kissmehl R."/>
            <person name="Klotz C."/>
            <person name="Koll F."/>
            <person name="Le Moue A."/>
            <person name="Lepere C."/>
            <person name="Malinsky S."/>
            <person name="Nowacki M."/>
            <person name="Nowak J.K."/>
            <person name="Plattner H."/>
            <person name="Poulain J."/>
            <person name="Ruiz F."/>
            <person name="Serrano V."/>
            <person name="Zagulski M."/>
            <person name="Dessen P."/>
            <person name="Betermier M."/>
            <person name="Weissenbach J."/>
            <person name="Scarpelli C."/>
            <person name="Schachter V."/>
            <person name="Sperling L."/>
            <person name="Meyer E."/>
            <person name="Cohen J."/>
            <person name="Wincker P."/>
        </authorList>
    </citation>
    <scope>NUCLEOTIDE SEQUENCE [LARGE SCALE GENOMIC DNA]</scope>
    <source>
        <strain evidence="3 4">Stock d4-2</strain>
    </source>
</reference>
<gene>
    <name evidence="3" type="ORF">GSPATT00038574001</name>
</gene>
<dbReference type="RefSeq" id="XP_001437867.1">
    <property type="nucleotide sequence ID" value="XM_001437830.1"/>
</dbReference>
<organism evidence="3 4">
    <name type="scientific">Paramecium tetraurelia</name>
    <dbReference type="NCBI Taxonomy" id="5888"/>
    <lineage>
        <taxon>Eukaryota</taxon>
        <taxon>Sar</taxon>
        <taxon>Alveolata</taxon>
        <taxon>Ciliophora</taxon>
        <taxon>Intramacronucleata</taxon>
        <taxon>Oligohymenophorea</taxon>
        <taxon>Peniculida</taxon>
        <taxon>Parameciidae</taxon>
        <taxon>Paramecium</taxon>
    </lineage>
</organism>
<keyword evidence="1" id="KW-1133">Transmembrane helix</keyword>
<dbReference type="SUPFAM" id="SSF57184">
    <property type="entry name" value="Growth factor receptor domain"/>
    <property type="match status" value="2"/>
</dbReference>
<dbReference type="EMBL" id="CT868083">
    <property type="protein sequence ID" value="CAK70470.1"/>
    <property type="molecule type" value="Genomic_DNA"/>
</dbReference>
<dbReference type="InterPro" id="IPR009030">
    <property type="entry name" value="Growth_fac_rcpt_cys_sf"/>
</dbReference>
<dbReference type="OMA" id="FITCASP"/>
<evidence type="ECO:0000313" key="3">
    <source>
        <dbReference type="EMBL" id="CAK70470.1"/>
    </source>
</evidence>
<dbReference type="STRING" id="5888.A0CI53"/>
<evidence type="ECO:0000256" key="2">
    <source>
        <dbReference type="SAM" id="SignalP"/>
    </source>
</evidence>
<sequence>MPISIIYILFTLFDASNCQWEINESFLSNDEIFTTSGGSSSENFLLPSSQTSANFITCASPYTSYLTLTNAYPSAWTPNRCTIYDRDWISMDLYFQGTWSSQYVQFTIGTFSYSYTYISPANYLLTTGFCDATPFQVRTLNFTLAIAVGSTYSQLKFTSSNTNAGLVSIRNIFVSSVKCYPSCYSCTGPKYNQCTICHYGIQTNNICPPCPSNQYYQKEQGCRDICDVFSPLYQNGFCQSYPIDIIEGSYFTDPIYDDIFKWSLIYDPQHVDTTPTAIIIVNHVLGVLKYNSGVYQYFNSLFTYSNLPYLIGLQITIMLFNEIPINCGIQFKINNTYYGSIYKNASGIQTHKLKISELLNYGIESTQMYFTVQYDLILYIDIPKYEFVFQAIGNYTDGTAGWGLRSVYFTSGYCSEYCKLCEVSFKCKTCESGYYFYRDGTCIGSCSYPYQRLSGSYCYDYDDETPYSQYLVQEYMDQTGDPEQYAKYKLISQNGSNFLKGSDIYYSYWQKFRVFGGPMVWAQAKFQRVHNINNPHHSVTIAFYILYGPSFPSNGKFIYTIESNTPVPKSTAGIYLINSDGSRKDQIYEKVLHNTNTFTITWECFGPNNEPIKAYLWILQLLYCCSQLLTLLLIMLRLIYMYFMEQHLQFQYCQILLSRMLEICKMFNLSIILFNLYIKTRLLQHVNQLIPNLNQDVLAQSINMKNQINVLVVLLSVINAQVLLTVQNALTTNNRQLSQGNCNCIDGYYPIISNPKCQLCHLFCKTCTGPTSDECLTCNAILNIEKVGSVCRCPGGKSYQYTTKTCSSCHSSCSTCFRTTIDGCLTCNSTLNRLLKGLKCVCAPGYYELSIVCTSCPISENSSLSECYKQCNNNQLIWHTITCSSCDTGFQLVIWRMSTYLWRFINKRI</sequence>
<dbReference type="PANTHER" id="PTHR38934:SF6">
    <property type="entry name" value="CHROMOSOME UNDETERMINED SCAFFOLD_176, WHOLE GENOME SHOTGUN SEQUENCE"/>
    <property type="match status" value="1"/>
</dbReference>
<feature type="signal peptide" evidence="2">
    <location>
        <begin position="1"/>
        <end position="18"/>
    </location>
</feature>
<protein>
    <recommendedName>
        <fullName evidence="5">TNFR-Cys domain-containing protein</fullName>
    </recommendedName>
</protein>
<accession>A0CI53</accession>
<dbReference type="InterPro" id="IPR006212">
    <property type="entry name" value="Furin_repeat"/>
</dbReference>
<dbReference type="CDD" id="cd00064">
    <property type="entry name" value="FU"/>
    <property type="match status" value="2"/>
</dbReference>
<dbReference type="OrthoDB" id="25879at2759"/>
<dbReference type="Gene3D" id="2.10.220.10">
    <property type="entry name" value="Hormone Receptor, Insulin-like Growth Factor Receptor 1, Chain A, domain 2"/>
    <property type="match status" value="1"/>
</dbReference>
<name>A0CI53_PARTE</name>
<evidence type="ECO:0000313" key="4">
    <source>
        <dbReference type="Proteomes" id="UP000000600"/>
    </source>
</evidence>